<sequence>MPLLSRRPPRHVPRHSTREPFRPWDAAAAAAGPGGQAPTDVLESVLEALDGLDARERETV</sequence>
<keyword evidence="3" id="KW-1185">Reference proteome</keyword>
<evidence type="ECO:0000313" key="3">
    <source>
        <dbReference type="Proteomes" id="UP001565927"/>
    </source>
</evidence>
<name>A0ABV4GWQ5_9ACTN</name>
<comment type="caution">
    <text evidence="2">The sequence shown here is derived from an EMBL/GenBank/DDBJ whole genome shotgun (WGS) entry which is preliminary data.</text>
</comment>
<dbReference type="EMBL" id="JBGFTU010000003">
    <property type="protein sequence ID" value="MEZ0163741.1"/>
    <property type="molecule type" value="Genomic_DNA"/>
</dbReference>
<gene>
    <name evidence="2" type="ORF">AB2L27_03045</name>
</gene>
<organism evidence="2 3">
    <name type="scientific">Kineococcus halophytocola</name>
    <dbReference type="NCBI Taxonomy" id="3234027"/>
    <lineage>
        <taxon>Bacteria</taxon>
        <taxon>Bacillati</taxon>
        <taxon>Actinomycetota</taxon>
        <taxon>Actinomycetes</taxon>
        <taxon>Kineosporiales</taxon>
        <taxon>Kineosporiaceae</taxon>
        <taxon>Kineococcus</taxon>
    </lineage>
</organism>
<reference evidence="2 3" key="1">
    <citation type="submission" date="2024-07" db="EMBL/GenBank/DDBJ databases">
        <authorList>
            <person name="Thanompreechachai J."/>
            <person name="Duangmal K."/>
        </authorList>
    </citation>
    <scope>NUCLEOTIDE SEQUENCE [LARGE SCALE GENOMIC DNA]</scope>
    <source>
        <strain evidence="2 3">LSe6-4</strain>
    </source>
</reference>
<protein>
    <submittedName>
        <fullName evidence="2">Uncharacterized protein</fullName>
    </submittedName>
</protein>
<accession>A0ABV4GWQ5</accession>
<proteinExistence type="predicted"/>
<feature type="region of interest" description="Disordered" evidence="1">
    <location>
        <begin position="1"/>
        <end position="38"/>
    </location>
</feature>
<dbReference type="Proteomes" id="UP001565927">
    <property type="component" value="Unassembled WGS sequence"/>
</dbReference>
<evidence type="ECO:0000256" key="1">
    <source>
        <dbReference type="SAM" id="MobiDB-lite"/>
    </source>
</evidence>
<evidence type="ECO:0000313" key="2">
    <source>
        <dbReference type="EMBL" id="MEZ0163741.1"/>
    </source>
</evidence>
<dbReference type="RefSeq" id="WP_370439998.1">
    <property type="nucleotide sequence ID" value="NZ_JBGFTU010000003.1"/>
</dbReference>